<dbReference type="EMBL" id="BARS01009336">
    <property type="protein sequence ID" value="GAF73201.1"/>
    <property type="molecule type" value="Genomic_DNA"/>
</dbReference>
<organism evidence="1">
    <name type="scientific">marine sediment metagenome</name>
    <dbReference type="NCBI Taxonomy" id="412755"/>
    <lineage>
        <taxon>unclassified sequences</taxon>
        <taxon>metagenomes</taxon>
        <taxon>ecological metagenomes</taxon>
    </lineage>
</organism>
<sequence length="101" mass="11324">MTKTTALKAEVKRLQEERRQVCQHLVGRDDCEDVPGVVAAVLHERMEAQRKAVEVKELQAIVEAVKTYAKSKARLEEPTAKQWAASEAKWQKVVGQVEALA</sequence>
<accession>X0SDH3</accession>
<proteinExistence type="predicted"/>
<dbReference type="AlphaFoldDB" id="X0SDH3"/>
<protein>
    <submittedName>
        <fullName evidence="1">Uncharacterized protein</fullName>
    </submittedName>
</protein>
<reference evidence="1" key="1">
    <citation type="journal article" date="2014" name="Front. Microbiol.">
        <title>High frequency of phylogenetically diverse reductive dehalogenase-homologous genes in deep subseafloor sedimentary metagenomes.</title>
        <authorList>
            <person name="Kawai M."/>
            <person name="Futagami T."/>
            <person name="Toyoda A."/>
            <person name="Takaki Y."/>
            <person name="Nishi S."/>
            <person name="Hori S."/>
            <person name="Arai W."/>
            <person name="Tsubouchi T."/>
            <person name="Morono Y."/>
            <person name="Uchiyama I."/>
            <person name="Ito T."/>
            <person name="Fujiyama A."/>
            <person name="Inagaki F."/>
            <person name="Takami H."/>
        </authorList>
    </citation>
    <scope>NUCLEOTIDE SEQUENCE</scope>
    <source>
        <strain evidence="1">Expedition CK06-06</strain>
    </source>
</reference>
<comment type="caution">
    <text evidence="1">The sequence shown here is derived from an EMBL/GenBank/DDBJ whole genome shotgun (WGS) entry which is preliminary data.</text>
</comment>
<evidence type="ECO:0000313" key="1">
    <source>
        <dbReference type="EMBL" id="GAF73201.1"/>
    </source>
</evidence>
<gene>
    <name evidence="1" type="ORF">S01H1_17575</name>
</gene>
<name>X0SDH3_9ZZZZ</name>
<feature type="non-terminal residue" evidence="1">
    <location>
        <position position="101"/>
    </location>
</feature>